<dbReference type="GeneID" id="14925487"/>
<accession>L8HH19</accession>
<dbReference type="RefSeq" id="XP_004355039.1">
    <property type="nucleotide sequence ID" value="XM_004354987.1"/>
</dbReference>
<dbReference type="OrthoDB" id="18290at2759"/>
<evidence type="ECO:0000313" key="3">
    <source>
        <dbReference type="Proteomes" id="UP000011083"/>
    </source>
</evidence>
<dbReference type="EMBL" id="KB007818">
    <property type="protein sequence ID" value="ELR24465.1"/>
    <property type="molecule type" value="Genomic_DNA"/>
</dbReference>
<feature type="region of interest" description="Disordered" evidence="1">
    <location>
        <begin position="1"/>
        <end position="20"/>
    </location>
</feature>
<protein>
    <submittedName>
        <fullName evidence="2">Uncharacterized protein</fullName>
    </submittedName>
</protein>
<dbReference type="KEGG" id="acan:ACA1_345900"/>
<dbReference type="VEuPathDB" id="AmoebaDB:ACA1_345900"/>
<name>L8HH19_ACACF</name>
<organism evidence="2 3">
    <name type="scientific">Acanthamoeba castellanii (strain ATCC 30010 / Neff)</name>
    <dbReference type="NCBI Taxonomy" id="1257118"/>
    <lineage>
        <taxon>Eukaryota</taxon>
        <taxon>Amoebozoa</taxon>
        <taxon>Discosea</taxon>
        <taxon>Longamoebia</taxon>
        <taxon>Centramoebida</taxon>
        <taxon>Acanthamoebidae</taxon>
        <taxon>Acanthamoeba</taxon>
    </lineage>
</organism>
<evidence type="ECO:0000256" key="1">
    <source>
        <dbReference type="SAM" id="MobiDB-lite"/>
    </source>
</evidence>
<sequence length="120" mass="13267">MSYVRKSLSSTSSSAPAATAAGSGGVALERLGEELRPFFVLLDTFLDMNAINFELEAFFEKQKQTKHAGAGGGQKWDEFTELKKRLTEVERKLDVLLAPAYPLSTLKHNQRDLNTAYLEG</sequence>
<keyword evidence="3" id="KW-1185">Reference proteome</keyword>
<proteinExistence type="predicted"/>
<evidence type="ECO:0000313" key="2">
    <source>
        <dbReference type="EMBL" id="ELR24465.1"/>
    </source>
</evidence>
<dbReference type="Proteomes" id="UP000011083">
    <property type="component" value="Unassembled WGS sequence"/>
</dbReference>
<feature type="compositionally biased region" description="Low complexity" evidence="1">
    <location>
        <begin position="9"/>
        <end position="20"/>
    </location>
</feature>
<dbReference type="AlphaFoldDB" id="L8HH19"/>
<gene>
    <name evidence="2" type="ORF">ACA1_345900</name>
</gene>
<reference evidence="2 3" key="1">
    <citation type="journal article" date="2013" name="Genome Biol.">
        <title>Genome of Acanthamoeba castellanii highlights extensive lateral gene transfer and early evolution of tyrosine kinase signaling.</title>
        <authorList>
            <person name="Clarke M."/>
            <person name="Lohan A.J."/>
            <person name="Liu B."/>
            <person name="Lagkouvardos I."/>
            <person name="Roy S."/>
            <person name="Zafar N."/>
            <person name="Bertelli C."/>
            <person name="Schilde C."/>
            <person name="Kianianmomeni A."/>
            <person name="Burglin T.R."/>
            <person name="Frech C."/>
            <person name="Turcotte B."/>
            <person name="Kopec K.O."/>
            <person name="Synnott J.M."/>
            <person name="Choo C."/>
            <person name="Paponov I."/>
            <person name="Finkler A."/>
            <person name="Soon Heng Tan C."/>
            <person name="Hutchins A.P."/>
            <person name="Weinmeier T."/>
            <person name="Rattei T."/>
            <person name="Chu J.S."/>
            <person name="Gimenez G."/>
            <person name="Irimia M."/>
            <person name="Rigden D.J."/>
            <person name="Fitzpatrick D.A."/>
            <person name="Lorenzo-Morales J."/>
            <person name="Bateman A."/>
            <person name="Chiu C.H."/>
            <person name="Tang P."/>
            <person name="Hegemann P."/>
            <person name="Fromm H."/>
            <person name="Raoult D."/>
            <person name="Greub G."/>
            <person name="Miranda-Saavedra D."/>
            <person name="Chen N."/>
            <person name="Nash P."/>
            <person name="Ginger M.L."/>
            <person name="Horn M."/>
            <person name="Schaap P."/>
            <person name="Caler L."/>
            <person name="Loftus B."/>
        </authorList>
    </citation>
    <scope>NUCLEOTIDE SEQUENCE [LARGE SCALE GENOMIC DNA]</scope>
    <source>
        <strain evidence="2 3">Neff</strain>
    </source>
</reference>